<evidence type="ECO:0000313" key="1">
    <source>
        <dbReference type="EMBL" id="OTY48989.1"/>
    </source>
</evidence>
<gene>
    <name evidence="1" type="ORF">BK742_03435</name>
</gene>
<name>A0A243BP66_BACTU</name>
<evidence type="ECO:0000313" key="2">
    <source>
        <dbReference type="Proteomes" id="UP000195089"/>
    </source>
</evidence>
<accession>A0A243BP66</accession>
<dbReference type="Proteomes" id="UP000195089">
    <property type="component" value="Unassembled WGS sequence"/>
</dbReference>
<organism evidence="1 2">
    <name type="scientific">Bacillus thuringiensis serovar pingluonsis</name>
    <dbReference type="NCBI Taxonomy" id="180881"/>
    <lineage>
        <taxon>Bacteria</taxon>
        <taxon>Bacillati</taxon>
        <taxon>Bacillota</taxon>
        <taxon>Bacilli</taxon>
        <taxon>Bacillales</taxon>
        <taxon>Bacillaceae</taxon>
        <taxon>Bacillus</taxon>
        <taxon>Bacillus cereus group</taxon>
    </lineage>
</organism>
<proteinExistence type="predicted"/>
<reference evidence="1 2" key="1">
    <citation type="submission" date="2016-10" db="EMBL/GenBank/DDBJ databases">
        <title>Comparative genomics of Bacillus thuringiensis reveals a path to pathogens against multiple invertebrate hosts.</title>
        <authorList>
            <person name="Zheng J."/>
            <person name="Gao Q."/>
            <person name="Liu H."/>
            <person name="Peng D."/>
            <person name="Ruan L."/>
            <person name="Sun M."/>
        </authorList>
    </citation>
    <scope>NUCLEOTIDE SEQUENCE [LARGE SCALE GENOMIC DNA]</scope>
    <source>
        <strain evidence="1">BGSC 4BX1</strain>
    </source>
</reference>
<dbReference type="RefSeq" id="WP_000071622.1">
    <property type="nucleotide sequence ID" value="NZ_NFDL01000012.1"/>
</dbReference>
<protein>
    <submittedName>
        <fullName evidence="1">Uncharacterized protein</fullName>
    </submittedName>
</protein>
<comment type="caution">
    <text evidence="1">The sequence shown here is derived from an EMBL/GenBank/DDBJ whole genome shotgun (WGS) entry which is preliminary data.</text>
</comment>
<sequence length="95" mass="10817">MSNSKEEKIHKSDSCVKGLGIALKDERVIKAINHKINQQYVFRGYKCGGITIPEVVKVHLDFDCRPEEPCTIEPSLYVTVNLIKEYVEHIEGENT</sequence>
<dbReference type="EMBL" id="NFDL01000012">
    <property type="protein sequence ID" value="OTY48989.1"/>
    <property type="molecule type" value="Genomic_DNA"/>
</dbReference>
<dbReference type="AlphaFoldDB" id="A0A243BP66"/>